<accession>A0A6D2IJ16</accession>
<dbReference type="InterPro" id="IPR011713">
    <property type="entry name" value="Leu-rich_rpt_3"/>
</dbReference>
<evidence type="ECO:0000256" key="3">
    <source>
        <dbReference type="ARBA" id="ARBA00022737"/>
    </source>
</evidence>
<evidence type="ECO:0000313" key="9">
    <source>
        <dbReference type="Proteomes" id="UP000467841"/>
    </source>
</evidence>
<dbReference type="FunFam" id="3.40.50.10140:FF:000007">
    <property type="entry name" value="Disease resistance protein (TIR-NBS-LRR class)"/>
    <property type="match status" value="1"/>
</dbReference>
<dbReference type="PANTHER" id="PTHR11017">
    <property type="entry name" value="LEUCINE-RICH REPEAT-CONTAINING PROTEIN"/>
    <property type="match status" value="1"/>
</dbReference>
<dbReference type="GO" id="GO:0006952">
    <property type="term" value="P:defense response"/>
    <property type="evidence" value="ECO:0007669"/>
    <property type="project" value="InterPro"/>
</dbReference>
<dbReference type="InterPro" id="IPR042197">
    <property type="entry name" value="Apaf_helical"/>
</dbReference>
<dbReference type="InterPro" id="IPR000157">
    <property type="entry name" value="TIR_dom"/>
</dbReference>
<keyword evidence="2" id="KW-0433">Leucine-rich repeat</keyword>
<dbReference type="OrthoDB" id="1357022at2759"/>
<dbReference type="Gene3D" id="3.80.10.10">
    <property type="entry name" value="Ribonuclease Inhibitor"/>
    <property type="match status" value="2"/>
</dbReference>
<feature type="domain" description="TIR" evidence="7">
    <location>
        <begin position="10"/>
        <end position="174"/>
    </location>
</feature>
<dbReference type="EC" id="3.2.2.6" evidence="1"/>
<dbReference type="InterPro" id="IPR032675">
    <property type="entry name" value="LRR_dom_sf"/>
</dbReference>
<dbReference type="GO" id="GO:0061809">
    <property type="term" value="F:NAD+ nucleosidase activity, cyclic ADP-ribose generating"/>
    <property type="evidence" value="ECO:0007669"/>
    <property type="project" value="UniProtKB-EC"/>
</dbReference>
<evidence type="ECO:0000259" key="7">
    <source>
        <dbReference type="PROSITE" id="PS50104"/>
    </source>
</evidence>
<keyword evidence="5" id="KW-0520">NAD</keyword>
<organism evidence="8 9">
    <name type="scientific">Microthlaspi erraticum</name>
    <dbReference type="NCBI Taxonomy" id="1685480"/>
    <lineage>
        <taxon>Eukaryota</taxon>
        <taxon>Viridiplantae</taxon>
        <taxon>Streptophyta</taxon>
        <taxon>Embryophyta</taxon>
        <taxon>Tracheophyta</taxon>
        <taxon>Spermatophyta</taxon>
        <taxon>Magnoliopsida</taxon>
        <taxon>eudicotyledons</taxon>
        <taxon>Gunneridae</taxon>
        <taxon>Pentapetalae</taxon>
        <taxon>rosids</taxon>
        <taxon>malvids</taxon>
        <taxon>Brassicales</taxon>
        <taxon>Brassicaceae</taxon>
        <taxon>Coluteocarpeae</taxon>
        <taxon>Microthlaspi</taxon>
    </lineage>
</organism>
<dbReference type="PROSITE" id="PS50104">
    <property type="entry name" value="TIR"/>
    <property type="match status" value="1"/>
</dbReference>
<evidence type="ECO:0000256" key="5">
    <source>
        <dbReference type="ARBA" id="ARBA00023027"/>
    </source>
</evidence>
<dbReference type="PRINTS" id="PR00364">
    <property type="entry name" value="DISEASERSIST"/>
</dbReference>
<protein>
    <recommendedName>
        <fullName evidence="1">ADP-ribosyl cyclase/cyclic ADP-ribose hydrolase</fullName>
        <ecNumber evidence="1">3.2.2.6</ecNumber>
    </recommendedName>
</protein>
<dbReference type="FunFam" id="1.10.8.430:FF:000002">
    <property type="entry name" value="Disease resistance protein (TIR-NBS-LRR class)"/>
    <property type="match status" value="1"/>
</dbReference>
<reference evidence="8" key="1">
    <citation type="submission" date="2020-01" db="EMBL/GenBank/DDBJ databases">
        <authorList>
            <person name="Mishra B."/>
        </authorList>
    </citation>
    <scope>NUCLEOTIDE SEQUENCE [LARGE SCALE GENOMIC DNA]</scope>
</reference>
<dbReference type="Gene3D" id="3.40.50.10140">
    <property type="entry name" value="Toll/interleukin-1 receptor homology (TIR) domain"/>
    <property type="match status" value="1"/>
</dbReference>
<evidence type="ECO:0000256" key="4">
    <source>
        <dbReference type="ARBA" id="ARBA00022801"/>
    </source>
</evidence>
<keyword evidence="4" id="KW-0378">Hydrolase</keyword>
<evidence type="ECO:0000256" key="2">
    <source>
        <dbReference type="ARBA" id="ARBA00022614"/>
    </source>
</evidence>
<gene>
    <name evidence="8" type="ORF">MERR_LOCUS13856</name>
</gene>
<dbReference type="EMBL" id="CACVBM020001052">
    <property type="protein sequence ID" value="CAA7026621.1"/>
    <property type="molecule type" value="Genomic_DNA"/>
</dbReference>
<name>A0A6D2IJ16_9BRAS</name>
<dbReference type="AlphaFoldDB" id="A0A6D2IJ16"/>
<comment type="catalytic activity">
    <reaction evidence="6">
        <text>NAD(+) + H2O = ADP-D-ribose + nicotinamide + H(+)</text>
        <dbReference type="Rhea" id="RHEA:16301"/>
        <dbReference type="ChEBI" id="CHEBI:15377"/>
        <dbReference type="ChEBI" id="CHEBI:15378"/>
        <dbReference type="ChEBI" id="CHEBI:17154"/>
        <dbReference type="ChEBI" id="CHEBI:57540"/>
        <dbReference type="ChEBI" id="CHEBI:57967"/>
        <dbReference type="EC" id="3.2.2.6"/>
    </reaction>
    <physiologicalReaction direction="left-to-right" evidence="6">
        <dbReference type="Rhea" id="RHEA:16302"/>
    </physiologicalReaction>
</comment>
<dbReference type="Pfam" id="PF01582">
    <property type="entry name" value="TIR"/>
    <property type="match status" value="1"/>
</dbReference>
<keyword evidence="9" id="KW-1185">Reference proteome</keyword>
<dbReference type="SUPFAM" id="SSF52058">
    <property type="entry name" value="L domain-like"/>
    <property type="match status" value="1"/>
</dbReference>
<dbReference type="Gene3D" id="1.10.8.430">
    <property type="entry name" value="Helical domain of apoptotic protease-activating factors"/>
    <property type="match status" value="1"/>
</dbReference>
<keyword evidence="3" id="KW-0677">Repeat</keyword>
<dbReference type="PANTHER" id="PTHR11017:SF520">
    <property type="entry name" value="ADP-RIBOSYL CYCLASE_CYCLIC ADP-RIBOSE HYDROLASE"/>
    <property type="match status" value="1"/>
</dbReference>
<evidence type="ECO:0000256" key="6">
    <source>
        <dbReference type="ARBA" id="ARBA00047304"/>
    </source>
</evidence>
<dbReference type="GO" id="GO:0007165">
    <property type="term" value="P:signal transduction"/>
    <property type="evidence" value="ECO:0007669"/>
    <property type="project" value="InterPro"/>
</dbReference>
<dbReference type="SMART" id="SM00255">
    <property type="entry name" value="TIR"/>
    <property type="match status" value="1"/>
</dbReference>
<dbReference type="InterPro" id="IPR035897">
    <property type="entry name" value="Toll_tir_struct_dom_sf"/>
</dbReference>
<comment type="caution">
    <text evidence="8">The sequence shown here is derived from an EMBL/GenBank/DDBJ whole genome shotgun (WGS) entry which is preliminary data.</text>
</comment>
<dbReference type="Proteomes" id="UP000467841">
    <property type="component" value="Unassembled WGS sequence"/>
</dbReference>
<dbReference type="SUPFAM" id="SSF52200">
    <property type="entry name" value="Toll/Interleukin receptor TIR domain"/>
    <property type="match status" value="1"/>
</dbReference>
<proteinExistence type="predicted"/>
<dbReference type="InterPro" id="IPR044974">
    <property type="entry name" value="Disease_R_plants"/>
</dbReference>
<dbReference type="InterPro" id="IPR027417">
    <property type="entry name" value="P-loop_NTPase"/>
</dbReference>
<evidence type="ECO:0000256" key="1">
    <source>
        <dbReference type="ARBA" id="ARBA00011982"/>
    </source>
</evidence>
<sequence>MYSSSSYRNWLYDVFPSFSGEDIRKTFLSHLLKELDRKLISVFKDSEIQRSHSIAPELVQAIRGSKIAVVVVSKNYASSSWCLNELLEIVKCKGGLCQVVIPIFYGLDPSDVRKQSGDFGESFEKTCKNKTEDEKRLWRKALTDVANILGYHYLNWDNEATMTEAIVNDVLCKLNFTTSQDFKDFVGIEDHIAEMSLLLRLESNEVRMVGIWGPSGIGKTTIARALFSRISPRFQGSIYLDKAFMAKNLEIYSKANPDDHNMKLHLQDDRMLLDVLVGQTHWFGCGSRIIAITDDRHKLIAHGIHLIYKVGLPSEKLALEMFCQSAFGQTSPPKGFEKLASEVAVRAGCLPLGLKVIGSYMRGRKQEDWIHMLPRLQRSLDGKIEKALRVSYDGLLSWVRCPLSCMPSTFCPKNLVKLKMPESKLEKLWEGAGSLACLKEMDLEGSEKLREIPDLSMATNLETLNLRDCSSLVEIYCSSVRNLNKVRKLDMKRCTKLKNLPTGINLESLRYFDLSGCSRLRRFPDISRNISKLHLNQTGIVKVPWWIEDFTRLEFLFMKDCNKLKHISLNISKLQHLEFADFTDCRRLTEASWHYHPSRMISAEIDSILEFDFMNCLNLDQEALLQQNPVFKLMILPGEKVPPYFVHQTTTGNSLAIPTFLCEPCFRIRACAVVDAVSKSTLDFTHVAIQTDDVFPLADVVDIKFCLTSDDSLCKIKGCGLRDLMPLSHRMFLRKMKNQKALGKAS</sequence>
<dbReference type="Gene3D" id="3.40.50.300">
    <property type="entry name" value="P-loop containing nucleotide triphosphate hydrolases"/>
    <property type="match status" value="1"/>
</dbReference>
<evidence type="ECO:0000313" key="8">
    <source>
        <dbReference type="EMBL" id="CAA7026621.1"/>
    </source>
</evidence>
<dbReference type="Pfam" id="PF07725">
    <property type="entry name" value="LRR_3"/>
    <property type="match status" value="1"/>
</dbReference>
<dbReference type="SUPFAM" id="SSF52540">
    <property type="entry name" value="P-loop containing nucleoside triphosphate hydrolases"/>
    <property type="match status" value="1"/>
</dbReference>